<evidence type="ECO:0000313" key="2">
    <source>
        <dbReference type="EMBL" id="CCM12518.1"/>
    </source>
</evidence>
<feature type="region of interest" description="Disordered" evidence="1">
    <location>
        <begin position="497"/>
        <end position="640"/>
    </location>
</feature>
<evidence type="ECO:0000256" key="1">
    <source>
        <dbReference type="SAM" id="MobiDB-lite"/>
    </source>
</evidence>
<feature type="compositionally biased region" description="Polar residues" evidence="1">
    <location>
        <begin position="422"/>
        <end position="435"/>
    </location>
</feature>
<proteinExistence type="predicted"/>
<feature type="region of interest" description="Disordered" evidence="1">
    <location>
        <begin position="84"/>
        <end position="116"/>
    </location>
</feature>
<sequence>MTSRANLDFFAPPLERRQCVRERMAQLRAPMYEWRRDFAESAFDAATGERRPLRRVFNPAAKEHPVAAHSVRAATRNADANAAYKEVEQSNNVPPPPPKQRWSRRQWSPQRTLGSGNAAATRAYSARPAAATVWEGAASGTTDRRHMWKQSGFTFAEDYFRKSAQVPMSQTHLGAAASEARRGVGRCGVYVPYLHDTILFCEPRQHPMKTRRSRPDGGDGTATAANELPPVHRASSAAGVVMAVTFNAAESRGWELHASMDAKRTELLSFSVSTPFQKLQQQPVAYLYAAGAERFTDDDDDDDDTPRAAGAIASSANDVNRAATAKAETCYDVVGPSIAVKQRAVAMAEGLYTDLIATRARARSAAAKTEVPTCELGYTLRPSYVQSRLRRSAARHGSSSQNVGIATIVSDCYSASLDEGMSGTTPHTTAATSPMTAHASAPRMHGHRGNGVSGPPSERTITRSPRNESITGAAPPAAIEAALTDAIAFSQCSDGTVRQGSITSAPPPALSPAELGNDMDDTEEARSPDGGGDGALPREFPTAATAGGQVEYRQSGPPPASPSQSGTNAQLRPDSHPSLSLLYRTGNSTDSPTLLRTCGDGGGSTVAGGSNYSGGEWHRGHPRHVRDAKHTPHQSPRSQRKCGYMSYDAQQQHQQSPTACRLPAESKETRVYAVRVRRLFTNADASLLKCAEPKRRAIPVMLPPDWQPNC</sequence>
<protein>
    <submittedName>
        <fullName evidence="2">Uncharacterized protein</fullName>
    </submittedName>
</protein>
<dbReference type="AlphaFoldDB" id="A0A1E1IN94"/>
<dbReference type="EMBL" id="CALQ01000016">
    <property type="protein sequence ID" value="CCM12518.1"/>
    <property type="molecule type" value="Genomic_DNA"/>
</dbReference>
<gene>
    <name evidence="2" type="primary">LgM4147LRVhigh.01.00020.00020</name>
    <name evidence="2" type="ORF">BN36_0100480</name>
</gene>
<reference evidence="2" key="1">
    <citation type="submission" date="2012-08" db="EMBL/GenBank/DDBJ databases">
        <title>Comparative genomics of metastatic and non-metastatic Leishmania guyanensis provides insights into polygenic factors involved in Leishmania RNA virus infection.</title>
        <authorList>
            <person name="Smith D."/>
            <person name="Hertz-Fowler C."/>
            <person name="Martin R."/>
            <person name="Dickens N."/>
            <person name="Fasel N."/>
            <person name="Falquet L."/>
            <person name="Beverley S."/>
            <person name="Zangger H."/>
            <person name="Calderon-Copete S."/>
            <person name="Mottram J."/>
            <person name="Xenarios I."/>
        </authorList>
    </citation>
    <scope>NUCLEOTIDE SEQUENCE</scope>
    <source>
        <strain evidence="2">MHOM/BR/75/M4147/SSU:IR2SAT-LUC</strain>
    </source>
</reference>
<feature type="region of interest" description="Disordered" evidence="1">
    <location>
        <begin position="207"/>
        <end position="226"/>
    </location>
</feature>
<feature type="compositionally biased region" description="Polar residues" evidence="1">
    <location>
        <begin position="585"/>
        <end position="594"/>
    </location>
</feature>
<organism evidence="2">
    <name type="scientific">Leishmania guyanensis</name>
    <dbReference type="NCBI Taxonomy" id="5670"/>
    <lineage>
        <taxon>Eukaryota</taxon>
        <taxon>Discoba</taxon>
        <taxon>Euglenozoa</taxon>
        <taxon>Kinetoplastea</taxon>
        <taxon>Metakinetoplastina</taxon>
        <taxon>Trypanosomatida</taxon>
        <taxon>Trypanosomatidae</taxon>
        <taxon>Leishmaniinae</taxon>
        <taxon>Leishmania</taxon>
        <taxon>Leishmania guyanensis species complex</taxon>
    </lineage>
</organism>
<name>A0A1E1IN94_LEIGU</name>
<accession>A0A1E1IN94</accession>
<feature type="region of interest" description="Disordered" evidence="1">
    <location>
        <begin position="420"/>
        <end position="471"/>
    </location>
</feature>